<dbReference type="PANTHER" id="PTHR11941:SF171">
    <property type="entry name" value="SD19268P"/>
    <property type="match status" value="1"/>
</dbReference>
<dbReference type="GO" id="GO:0006635">
    <property type="term" value="P:fatty acid beta-oxidation"/>
    <property type="evidence" value="ECO:0007669"/>
    <property type="project" value="TreeGrafter"/>
</dbReference>
<dbReference type="GO" id="GO:0005739">
    <property type="term" value="C:mitochondrion"/>
    <property type="evidence" value="ECO:0007669"/>
    <property type="project" value="TreeGrafter"/>
</dbReference>
<reference evidence="5 6" key="1">
    <citation type="journal article" date="2014" name="BMC Genomics">
        <title>Adaptive genomic structural variation in the grape powdery mildew pathogen, Erysiphe necator.</title>
        <authorList>
            <person name="Jones L."/>
            <person name="Riaz S."/>
            <person name="Morales-Cruz A."/>
            <person name="Amrine K.C."/>
            <person name="McGuire B."/>
            <person name="Gubler W.D."/>
            <person name="Walker M.A."/>
            <person name="Cantu D."/>
        </authorList>
    </citation>
    <scope>NUCLEOTIDE SEQUENCE [LARGE SCALE GENOMIC DNA]</scope>
    <source>
        <strain evidence="6">c</strain>
    </source>
</reference>
<dbReference type="Gene3D" id="3.90.226.10">
    <property type="entry name" value="2-enoyl-CoA Hydratase, Chain A, domain 1"/>
    <property type="match status" value="1"/>
</dbReference>
<name>A0A0B1PC75_UNCNE</name>
<dbReference type="Pfam" id="PF00378">
    <property type="entry name" value="ECH_1"/>
    <property type="match status" value="1"/>
</dbReference>
<dbReference type="HOGENOM" id="CLU_009834_7_6_1"/>
<evidence type="ECO:0000256" key="3">
    <source>
        <dbReference type="ARBA" id="ARBA00023239"/>
    </source>
</evidence>
<evidence type="ECO:0000256" key="1">
    <source>
        <dbReference type="ARBA" id="ARBA00005254"/>
    </source>
</evidence>
<dbReference type="PANTHER" id="PTHR11941">
    <property type="entry name" value="ENOYL-COA HYDRATASE-RELATED"/>
    <property type="match status" value="1"/>
</dbReference>
<comment type="caution">
    <text evidence="5">The sequence shown here is derived from an EMBL/GenBank/DDBJ whole genome shotgun (WGS) entry which is preliminary data.</text>
</comment>
<dbReference type="SUPFAM" id="SSF52096">
    <property type="entry name" value="ClpP/crotonase"/>
    <property type="match status" value="1"/>
</dbReference>
<evidence type="ECO:0000313" key="5">
    <source>
        <dbReference type="EMBL" id="KHJ34960.1"/>
    </source>
</evidence>
<keyword evidence="2" id="KW-0843">Virulence</keyword>
<keyword evidence="3" id="KW-0456">Lyase</keyword>
<dbReference type="CDD" id="cd06558">
    <property type="entry name" value="crotonase-like"/>
    <property type="match status" value="1"/>
</dbReference>
<evidence type="ECO:0000313" key="6">
    <source>
        <dbReference type="Proteomes" id="UP000030854"/>
    </source>
</evidence>
<dbReference type="STRING" id="52586.A0A0B1PC75"/>
<organism evidence="5 6">
    <name type="scientific">Uncinula necator</name>
    <name type="common">Grape powdery mildew</name>
    <dbReference type="NCBI Taxonomy" id="52586"/>
    <lineage>
        <taxon>Eukaryota</taxon>
        <taxon>Fungi</taxon>
        <taxon>Dikarya</taxon>
        <taxon>Ascomycota</taxon>
        <taxon>Pezizomycotina</taxon>
        <taxon>Leotiomycetes</taxon>
        <taxon>Erysiphales</taxon>
        <taxon>Erysiphaceae</taxon>
        <taxon>Erysiphe</taxon>
    </lineage>
</organism>
<evidence type="ECO:0000256" key="4">
    <source>
        <dbReference type="SAM" id="Coils"/>
    </source>
</evidence>
<dbReference type="InterPro" id="IPR001753">
    <property type="entry name" value="Enoyl-CoA_hydra/iso"/>
</dbReference>
<proteinExistence type="inferred from homology"/>
<dbReference type="Gene3D" id="1.10.12.10">
    <property type="entry name" value="Lyase 2-enoyl-coa Hydratase, Chain A, domain 2"/>
    <property type="match status" value="1"/>
</dbReference>
<evidence type="ECO:0000256" key="2">
    <source>
        <dbReference type="ARBA" id="ARBA00023026"/>
    </source>
</evidence>
<keyword evidence="4" id="KW-0175">Coiled coil</keyword>
<feature type="coiled-coil region" evidence="4">
    <location>
        <begin position="32"/>
        <end position="59"/>
    </location>
</feature>
<sequence>MIHDLRAPTSGKVRVLSLNRPAKRNAISRQLLKELRQAINQIHTEYDDYEKKLLENKRNIKNLNQPSTRVLILTSSVETCFCAGADLTERESFTAEETASFLAELRGTFSSLSSLPIPSISAISSVALGGGLELALCSHLRVVTTTAILGFPETRLGIIPGAGGTYRLPALIGHSRARDLILTGRKISGQEAHFLGLADRLVEILPREDESNTDLRKRALEEVQETSINLAFEICEGGPLAIRSALKAINSGNPDIENQMYEKVVCSDDRNEALVAYKEKRKPIFSGC</sequence>
<protein>
    <submittedName>
        <fullName evidence="5">Putative methylglutaconyl-hydratase</fullName>
    </submittedName>
</protein>
<gene>
    <name evidence="5" type="ORF">EV44_g1024</name>
</gene>
<accession>A0A0B1PC75</accession>
<dbReference type="FunFam" id="3.90.226.10:FF:000058">
    <property type="entry name" value="Enoyl-CoA hydratase/isomerase family protein"/>
    <property type="match status" value="1"/>
</dbReference>
<dbReference type="OMA" id="YEQAHAW"/>
<dbReference type="InterPro" id="IPR014748">
    <property type="entry name" value="Enoyl-CoA_hydra_C"/>
</dbReference>
<dbReference type="Proteomes" id="UP000030854">
    <property type="component" value="Unassembled WGS sequence"/>
</dbReference>
<dbReference type="GO" id="GO:0016829">
    <property type="term" value="F:lyase activity"/>
    <property type="evidence" value="ECO:0007669"/>
    <property type="project" value="UniProtKB-KW"/>
</dbReference>
<comment type="similarity">
    <text evidence="1">Belongs to the enoyl-CoA hydratase/isomerase family.</text>
</comment>
<dbReference type="EMBL" id="JNVN01000602">
    <property type="protein sequence ID" value="KHJ34960.1"/>
    <property type="molecule type" value="Genomic_DNA"/>
</dbReference>
<keyword evidence="6" id="KW-1185">Reference proteome</keyword>
<dbReference type="AlphaFoldDB" id="A0A0B1PC75"/>
<dbReference type="InterPro" id="IPR029045">
    <property type="entry name" value="ClpP/crotonase-like_dom_sf"/>
</dbReference>